<sequence length="365" mass="39207">MAAIPAQQSSEMELENQATNQVPPPVSPVAYSRFTKNERRIIVALIAFAGWFSTLSSFIYYPAIPTIATSLHSSISFINLTVTSYLVVSAIAPAFVGDAADTFGRRPLYVVTLTLYVAANVSIALQHSAVSLLILRMLQSIGISGTFSVAYGVIADISIPSERGAFVSAVSFGITTAPSLGPVVGGLLAFGPGWRWIFWFLTIAAGSCLAAIYLALPETNRALVGNGGVKPPKVLRLPLSTKGFMQPWEKDDGPVGPIPPRTVRNIPNPIQSLRILSRKDVAINNTLLVDINPDRPATAQASSNIVRCILSAILIAVLQKLIDALGFGLTFTILSLFCLAAGIFYLIELKYGMKWRLARQNMAVD</sequence>
<accession>A0ACC2K1M5</accession>
<proteinExistence type="predicted"/>
<keyword evidence="2" id="KW-1185">Reference proteome</keyword>
<dbReference type="Proteomes" id="UP001153332">
    <property type="component" value="Unassembled WGS sequence"/>
</dbReference>
<name>A0ACC2K1M5_9PEZI</name>
<dbReference type="EMBL" id="JAPUUL010000012">
    <property type="protein sequence ID" value="KAJ8133464.1"/>
    <property type="molecule type" value="Genomic_DNA"/>
</dbReference>
<evidence type="ECO:0000313" key="2">
    <source>
        <dbReference type="Proteomes" id="UP001153332"/>
    </source>
</evidence>
<evidence type="ECO:0000313" key="1">
    <source>
        <dbReference type="EMBL" id="KAJ8133464.1"/>
    </source>
</evidence>
<comment type="caution">
    <text evidence="1">The sequence shown here is derived from an EMBL/GenBank/DDBJ whole genome shotgun (WGS) entry which is preliminary data.</text>
</comment>
<reference evidence="1" key="1">
    <citation type="submission" date="2022-12" db="EMBL/GenBank/DDBJ databases">
        <title>Genome Sequence of Lasiodiplodia mahajangana.</title>
        <authorList>
            <person name="Buettner E."/>
        </authorList>
    </citation>
    <scope>NUCLEOTIDE SEQUENCE</scope>
    <source>
        <strain evidence="1">VT137</strain>
    </source>
</reference>
<protein>
    <submittedName>
        <fullName evidence="1">Uncharacterized protein</fullName>
    </submittedName>
</protein>
<gene>
    <name evidence="1" type="ORF">O1611_g172</name>
</gene>
<organism evidence="1 2">
    <name type="scientific">Lasiodiplodia mahajangana</name>
    <dbReference type="NCBI Taxonomy" id="1108764"/>
    <lineage>
        <taxon>Eukaryota</taxon>
        <taxon>Fungi</taxon>
        <taxon>Dikarya</taxon>
        <taxon>Ascomycota</taxon>
        <taxon>Pezizomycotina</taxon>
        <taxon>Dothideomycetes</taxon>
        <taxon>Dothideomycetes incertae sedis</taxon>
        <taxon>Botryosphaeriales</taxon>
        <taxon>Botryosphaeriaceae</taxon>
        <taxon>Lasiodiplodia</taxon>
    </lineage>
</organism>